<evidence type="ECO:0000256" key="1">
    <source>
        <dbReference type="SAM" id="MobiDB-lite"/>
    </source>
</evidence>
<feature type="compositionally biased region" description="Basic and acidic residues" evidence="1">
    <location>
        <begin position="314"/>
        <end position="332"/>
    </location>
</feature>
<dbReference type="GeneTree" id="ENSGT00950000183062"/>
<feature type="compositionally biased region" description="Basic and acidic residues" evidence="1">
    <location>
        <begin position="19"/>
        <end position="36"/>
    </location>
</feature>
<reference evidence="2" key="2">
    <citation type="submission" date="2025-09" db="UniProtKB">
        <authorList>
            <consortium name="Ensembl"/>
        </authorList>
    </citation>
    <scope>IDENTIFICATION</scope>
</reference>
<evidence type="ECO:0000313" key="2">
    <source>
        <dbReference type="Ensembl" id="ENSPMAP00000008217.1"/>
    </source>
</evidence>
<feature type="compositionally biased region" description="Gly residues" evidence="1">
    <location>
        <begin position="199"/>
        <end position="217"/>
    </location>
</feature>
<feature type="compositionally biased region" description="Acidic residues" evidence="1">
    <location>
        <begin position="37"/>
        <end position="59"/>
    </location>
</feature>
<reference evidence="2" key="1">
    <citation type="submission" date="2025-08" db="UniProtKB">
        <authorList>
            <consortium name="Ensembl"/>
        </authorList>
    </citation>
    <scope>IDENTIFICATION</scope>
</reference>
<sequence length="427" mass="45800">QTSHQEDGGLTDTATTSSNRHEKDSGVGRTDESTRNEDDEEEESSEVEQEIPGDDEIPIDCEPGTGTLESQRSHAGDMDYNRDTLSSGEMRYSNDSAVSGDGHVDLDLAGIAPEECERFRELLELKCQVKNAKRLSMYYSSAAALGLGKADPDVADAELEFLNEELRNIELECQSIIRAHKSGQARVGRFGADGWMFQDGGGGGGGGGTGRGVGGTGSFRTLSGLKRDGLSNISETPEKFDKDTSSAYNTAESCRSSPRSLKLTAGGTANQSLESTDSQRSESGASQKGVGPPSSRPGSRDASPAKPKAQGPGKAEEGSEPADGKEGGRTEEPSATAGGQYLSQYRHSSYRSTHIPAHAQHYQSYMQLIQQKSAVEYAQSQMSLVSVCKEAFATRNGSPTAESKMEWKVKIRSDGTRYITKRPVRDK</sequence>
<dbReference type="PANTHER" id="PTHR15545:SF8">
    <property type="entry name" value="SLO-INTERACTING PROTEIN 1"/>
    <property type="match status" value="1"/>
</dbReference>
<accession>S4RSM7</accession>
<name>S4RSM7_PETMA</name>
<organism evidence="2">
    <name type="scientific">Petromyzon marinus</name>
    <name type="common">Sea lamprey</name>
    <dbReference type="NCBI Taxonomy" id="7757"/>
    <lineage>
        <taxon>Eukaryota</taxon>
        <taxon>Metazoa</taxon>
        <taxon>Chordata</taxon>
        <taxon>Craniata</taxon>
        <taxon>Vertebrata</taxon>
        <taxon>Cyclostomata</taxon>
        <taxon>Hyperoartia</taxon>
        <taxon>Petromyzontiformes</taxon>
        <taxon>Petromyzontidae</taxon>
        <taxon>Petromyzon</taxon>
    </lineage>
</organism>
<proteinExistence type="predicted"/>
<feature type="region of interest" description="Disordered" evidence="1">
    <location>
        <begin position="1"/>
        <end position="96"/>
    </location>
</feature>
<feature type="compositionally biased region" description="Polar residues" evidence="1">
    <location>
        <begin position="267"/>
        <end position="286"/>
    </location>
</feature>
<feature type="region of interest" description="Disordered" evidence="1">
    <location>
        <begin position="198"/>
        <end position="345"/>
    </location>
</feature>
<dbReference type="HOGENOM" id="CLU_643335_0_0_1"/>
<protein>
    <submittedName>
        <fullName evidence="2">Uncharacterized protein</fullName>
    </submittedName>
</protein>
<dbReference type="AlphaFoldDB" id="S4RSM7"/>
<feature type="compositionally biased region" description="Polar residues" evidence="1">
    <location>
        <begin position="245"/>
        <end position="259"/>
    </location>
</feature>
<dbReference type="STRING" id="7757.ENSPMAP00000008217"/>
<dbReference type="Ensembl" id="ENSPMAT00000008254.1">
    <property type="protein sequence ID" value="ENSPMAP00000008217.1"/>
    <property type="gene ID" value="ENSPMAG00000007469.1"/>
</dbReference>
<feature type="compositionally biased region" description="Basic and acidic residues" evidence="1">
    <location>
        <begin position="71"/>
        <end position="82"/>
    </location>
</feature>
<dbReference type="PANTHER" id="PTHR15545">
    <property type="entry name" value="PDZ DOMAIN CONTAINING RING FINGER PROTEIN 3, 4"/>
    <property type="match status" value="1"/>
</dbReference>
<dbReference type="InterPro" id="IPR051971">
    <property type="entry name" value="E3_ubiquitin-PDZ_ligase"/>
</dbReference>
<feature type="compositionally biased region" description="Polar residues" evidence="1">
    <location>
        <begin position="83"/>
        <end position="96"/>
    </location>
</feature>